<feature type="chain" id="PRO_5015657347" evidence="3">
    <location>
        <begin position="22"/>
        <end position="508"/>
    </location>
</feature>
<dbReference type="PROSITE" id="PS00523">
    <property type="entry name" value="SULFATASE_1"/>
    <property type="match status" value="1"/>
</dbReference>
<evidence type="ECO:0000313" key="5">
    <source>
        <dbReference type="EMBL" id="PUZ25664.1"/>
    </source>
</evidence>
<organism evidence="5 6">
    <name type="scientific">Chitinophaga parva</name>
    <dbReference type="NCBI Taxonomy" id="2169414"/>
    <lineage>
        <taxon>Bacteria</taxon>
        <taxon>Pseudomonadati</taxon>
        <taxon>Bacteroidota</taxon>
        <taxon>Chitinophagia</taxon>
        <taxon>Chitinophagales</taxon>
        <taxon>Chitinophagaceae</taxon>
        <taxon>Chitinophaga</taxon>
    </lineage>
</organism>
<evidence type="ECO:0000259" key="4">
    <source>
        <dbReference type="Pfam" id="PF16347"/>
    </source>
</evidence>
<dbReference type="GO" id="GO:0016787">
    <property type="term" value="F:hydrolase activity"/>
    <property type="evidence" value="ECO:0007669"/>
    <property type="project" value="UniProtKB-KW"/>
</dbReference>
<dbReference type="Pfam" id="PF16347">
    <property type="entry name" value="SGSH_C"/>
    <property type="match status" value="1"/>
</dbReference>
<dbReference type="AlphaFoldDB" id="A0A2T7BHA8"/>
<dbReference type="InterPro" id="IPR024607">
    <property type="entry name" value="Sulfatase_CS"/>
</dbReference>
<dbReference type="CDD" id="cd16031">
    <property type="entry name" value="G6S_like"/>
    <property type="match status" value="1"/>
</dbReference>
<keyword evidence="2" id="KW-0378">Hydrolase</keyword>
<dbReference type="OrthoDB" id="9789742at2"/>
<sequence>MQRLSFRLLALASLLSLQAVAQHKQPNIIVIFSDDHAYQAISAYGSKLAVTPNIDRIARSGALFSNALVTNSICGPSRATLLTGKYSHENGFKVNERQIFNPNQEQFQQVLRQQGYQTAWIGKWHLGSLPTGFDYFNILNGQGQYYNPDFINAKDTVRHEGYVTNLITDFSEQWLNQRDTSRPFFLVVGEKATHREWFPDLQDLGAYDDKDFPLPSTFKDDYKDRVAAQNQDMTIDKTMRLREDLKVHVDYDQKKSPYSRFTPEQKEKFKAYYDKVSAEFDRLHLGGDALVKWKYERYLKDYLSTAKSLDRNIGKLLDYLDAHHLRENTVVIYASDQGFYMGEHGWFDKRFIYEQSLKTAFLVRYPGVVKPGTRINQLTANIDWAPTLLDIAHAPIPAGIQGRSFLPLLKGDKTPIHDAVYYHYYEFPQPHHVYPHFGVRTPDYTLVHFYGEANAWELYDLKKDPQQVHNLYKDAAYAKTVTSLKTRLEALIKQYDDKDALEIFEREK</sequence>
<dbReference type="PROSITE" id="PS00149">
    <property type="entry name" value="SULFATASE_2"/>
    <property type="match status" value="1"/>
</dbReference>
<dbReference type="RefSeq" id="WP_108687503.1">
    <property type="nucleotide sequence ID" value="NZ_QCYK01000002.1"/>
</dbReference>
<keyword evidence="3" id="KW-0732">Signal</keyword>
<name>A0A2T7BHA8_9BACT</name>
<gene>
    <name evidence="5" type="ORF">DCC81_15450</name>
</gene>
<dbReference type="Proteomes" id="UP000244450">
    <property type="component" value="Unassembled WGS sequence"/>
</dbReference>
<feature type="signal peptide" evidence="3">
    <location>
        <begin position="1"/>
        <end position="21"/>
    </location>
</feature>
<comment type="similarity">
    <text evidence="1">Belongs to the sulfatase family.</text>
</comment>
<dbReference type="SUPFAM" id="SSF53649">
    <property type="entry name" value="Alkaline phosphatase-like"/>
    <property type="match status" value="1"/>
</dbReference>
<proteinExistence type="inferred from homology"/>
<evidence type="ECO:0000256" key="3">
    <source>
        <dbReference type="SAM" id="SignalP"/>
    </source>
</evidence>
<feature type="domain" description="N-sulphoglucosamine sulphohydrolase C-terminal" evidence="4">
    <location>
        <begin position="342"/>
        <end position="493"/>
    </location>
</feature>
<protein>
    <submittedName>
        <fullName evidence="5">Sulfatase</fullName>
    </submittedName>
</protein>
<comment type="caution">
    <text evidence="5">The sequence shown here is derived from an EMBL/GenBank/DDBJ whole genome shotgun (WGS) entry which is preliminary data.</text>
</comment>
<dbReference type="EMBL" id="QCYK01000002">
    <property type="protein sequence ID" value="PUZ25664.1"/>
    <property type="molecule type" value="Genomic_DNA"/>
</dbReference>
<evidence type="ECO:0000256" key="1">
    <source>
        <dbReference type="ARBA" id="ARBA00008779"/>
    </source>
</evidence>
<reference evidence="5 6" key="1">
    <citation type="submission" date="2018-04" db="EMBL/GenBank/DDBJ databases">
        <title>Chitinophaga fuyangensis sp. nov., isolated from soil in a chemical factory.</title>
        <authorList>
            <person name="Chen K."/>
        </authorList>
    </citation>
    <scope>NUCLEOTIDE SEQUENCE [LARGE SCALE GENOMIC DNA]</scope>
    <source>
        <strain evidence="5 6">LY-1</strain>
    </source>
</reference>
<dbReference type="PANTHER" id="PTHR43108:SF6">
    <property type="entry name" value="N-SULPHOGLUCOSAMINE SULPHOHYDROLASE"/>
    <property type="match status" value="1"/>
</dbReference>
<dbReference type="InterPro" id="IPR032506">
    <property type="entry name" value="SGSH_C"/>
</dbReference>
<evidence type="ECO:0000313" key="6">
    <source>
        <dbReference type="Proteomes" id="UP000244450"/>
    </source>
</evidence>
<keyword evidence="6" id="KW-1185">Reference proteome</keyword>
<accession>A0A2T7BHA8</accession>
<dbReference type="Gene3D" id="3.40.720.10">
    <property type="entry name" value="Alkaline Phosphatase, subunit A"/>
    <property type="match status" value="1"/>
</dbReference>
<dbReference type="PANTHER" id="PTHR43108">
    <property type="entry name" value="N-ACETYLGLUCOSAMINE-6-SULFATASE FAMILY MEMBER"/>
    <property type="match status" value="1"/>
</dbReference>
<dbReference type="InterPro" id="IPR017850">
    <property type="entry name" value="Alkaline_phosphatase_core_sf"/>
</dbReference>
<evidence type="ECO:0000256" key="2">
    <source>
        <dbReference type="ARBA" id="ARBA00022801"/>
    </source>
</evidence>